<feature type="region of interest" description="Disordered" evidence="1">
    <location>
        <begin position="182"/>
        <end position="208"/>
    </location>
</feature>
<comment type="caution">
    <text evidence="2">The sequence shown here is derived from an EMBL/GenBank/DDBJ whole genome shotgun (WGS) entry which is preliminary data.</text>
</comment>
<feature type="compositionally biased region" description="Low complexity" evidence="1">
    <location>
        <begin position="41"/>
        <end position="53"/>
    </location>
</feature>
<protein>
    <submittedName>
        <fullName evidence="2">Uncharacterized protein</fullName>
    </submittedName>
</protein>
<organism evidence="2 3">
    <name type="scientific">Alteriqipengyuania lutimaris</name>
    <dbReference type="NCBI Taxonomy" id="1538146"/>
    <lineage>
        <taxon>Bacteria</taxon>
        <taxon>Pseudomonadati</taxon>
        <taxon>Pseudomonadota</taxon>
        <taxon>Alphaproteobacteria</taxon>
        <taxon>Sphingomonadales</taxon>
        <taxon>Erythrobacteraceae</taxon>
        <taxon>Alteriqipengyuania</taxon>
    </lineage>
</organism>
<accession>A0A395LHZ7</accession>
<gene>
    <name evidence="2" type="ORF">DL238_00655</name>
</gene>
<dbReference type="EMBL" id="QRBB01000001">
    <property type="protein sequence ID" value="RDS76269.1"/>
    <property type="molecule type" value="Genomic_DNA"/>
</dbReference>
<feature type="compositionally biased region" description="Acidic residues" evidence="1">
    <location>
        <begin position="54"/>
        <end position="69"/>
    </location>
</feature>
<evidence type="ECO:0000313" key="3">
    <source>
        <dbReference type="Proteomes" id="UP000254101"/>
    </source>
</evidence>
<evidence type="ECO:0000313" key="2">
    <source>
        <dbReference type="EMBL" id="RDS76269.1"/>
    </source>
</evidence>
<dbReference type="AlphaFoldDB" id="A0A395LHZ7"/>
<dbReference type="Proteomes" id="UP000254101">
    <property type="component" value="Unassembled WGS sequence"/>
</dbReference>
<reference evidence="2 3" key="1">
    <citation type="submission" date="2018-07" db="EMBL/GenBank/DDBJ databases">
        <title>Erythrobacter nanhaiensis sp. nov., a novel member of the genus Erythrobacter isolated from the South China Sea.</title>
        <authorList>
            <person name="Chen X."/>
            <person name="Liu J."/>
        </authorList>
    </citation>
    <scope>NUCLEOTIDE SEQUENCE [LARGE SCALE GENOMIC DNA]</scope>
    <source>
        <strain evidence="2 3">S-5</strain>
    </source>
</reference>
<name>A0A395LHZ7_9SPHN</name>
<keyword evidence="3" id="KW-1185">Reference proteome</keyword>
<proteinExistence type="predicted"/>
<evidence type="ECO:0000256" key="1">
    <source>
        <dbReference type="SAM" id="MobiDB-lite"/>
    </source>
</evidence>
<sequence length="208" mass="21781">MAAGLATSALALAACEAERPAPATEQTTAAVDGEEISIRSAPVARPEEMAAPMPEEDVGDAESATETDGEDHGADPAPEPTLFNLPDVPSDDVAADRAALTAIPARFLGQWDAVDGPCAPGSDMFMTIRPGTITFYESQGDVAAVRRGRPGIVVTLDMQGEGESWTSRYAMRLVRNSEQLATRVTSGDAKGQTILRRRCPPEGSPSPS</sequence>
<feature type="region of interest" description="Disordered" evidence="1">
    <location>
        <begin position="18"/>
        <end position="79"/>
    </location>
</feature>